<evidence type="ECO:0000313" key="2">
    <source>
        <dbReference type="Proteomes" id="UP001356308"/>
    </source>
</evidence>
<keyword evidence="2" id="KW-1185">Reference proteome</keyword>
<accession>A0ABU7IXT9</accession>
<dbReference type="EMBL" id="JAZDDG010000008">
    <property type="protein sequence ID" value="MEE1977795.1"/>
    <property type="molecule type" value="Genomic_DNA"/>
</dbReference>
<organism evidence="1 2">
    <name type="scientific">Maribacter cobaltidurans</name>
    <dbReference type="NCBI Taxonomy" id="1178778"/>
    <lineage>
        <taxon>Bacteria</taxon>
        <taxon>Pseudomonadati</taxon>
        <taxon>Bacteroidota</taxon>
        <taxon>Flavobacteriia</taxon>
        <taxon>Flavobacteriales</taxon>
        <taxon>Flavobacteriaceae</taxon>
        <taxon>Maribacter</taxon>
    </lineage>
</organism>
<reference evidence="1 2" key="1">
    <citation type="submission" date="2024-01" db="EMBL/GenBank/DDBJ databases">
        <title>Maribacter spp. originated from different algae showed divergent polysaccharides utilization ability.</title>
        <authorList>
            <person name="Wang H."/>
            <person name="Wu Y."/>
        </authorList>
    </citation>
    <scope>NUCLEOTIDE SEQUENCE [LARGE SCALE GENOMIC DNA]</scope>
    <source>
        <strain evidence="1 2">PR1</strain>
    </source>
</reference>
<dbReference type="RefSeq" id="WP_272652477.1">
    <property type="nucleotide sequence ID" value="NZ_JAZDDG010000008.1"/>
</dbReference>
<name>A0ABU7IXT9_9FLAO</name>
<proteinExistence type="predicted"/>
<dbReference type="Proteomes" id="UP001356308">
    <property type="component" value="Unassembled WGS sequence"/>
</dbReference>
<comment type="caution">
    <text evidence="1">The sequence shown here is derived from an EMBL/GenBank/DDBJ whole genome shotgun (WGS) entry which is preliminary data.</text>
</comment>
<evidence type="ECO:0000313" key="1">
    <source>
        <dbReference type="EMBL" id="MEE1977795.1"/>
    </source>
</evidence>
<gene>
    <name evidence="1" type="ORF">V1I91_17075</name>
</gene>
<sequence length="62" mass="7040">MSNAIIELKQKNRTFNSTWLKTYKGFEDCSKEDAEKIVEQLLALANIVCDHVQKGSGDEHTI</sequence>
<protein>
    <submittedName>
        <fullName evidence="1">Uncharacterized protein</fullName>
    </submittedName>
</protein>